<dbReference type="AlphaFoldDB" id="K2JT81"/>
<dbReference type="EC" id="2.5.1.9" evidence="5 10"/>
<feature type="repeat" description="Lumazine-binding" evidence="11">
    <location>
        <begin position="100"/>
        <end position="201"/>
    </location>
</feature>
<dbReference type="InterPro" id="IPR023366">
    <property type="entry name" value="ATP_synth_asu-like_sf"/>
</dbReference>
<proteinExistence type="predicted"/>
<protein>
    <recommendedName>
        <fullName evidence="6 10">Riboflavin synthase</fullName>
        <ecNumber evidence="5 10">2.5.1.9</ecNumber>
    </recommendedName>
</protein>
<accession>K2JT81</accession>
<dbReference type="PATRIC" id="fig|1207063.3.peg.1017"/>
<dbReference type="InterPro" id="IPR026017">
    <property type="entry name" value="Lumazine-bd_dom"/>
</dbReference>
<dbReference type="STRING" id="1207063.P24_05019"/>
<comment type="subunit">
    <text evidence="4">Homotrimer.</text>
</comment>
<evidence type="ECO:0000256" key="11">
    <source>
        <dbReference type="PROSITE-ProRule" id="PRU00524"/>
    </source>
</evidence>
<evidence type="ECO:0000256" key="4">
    <source>
        <dbReference type="ARBA" id="ARBA00011233"/>
    </source>
</evidence>
<keyword evidence="7" id="KW-0686">Riboflavin biosynthesis</keyword>
<dbReference type="CDD" id="cd00402">
    <property type="entry name" value="Riboflavin_synthase_like"/>
    <property type="match status" value="1"/>
</dbReference>
<evidence type="ECO:0000256" key="3">
    <source>
        <dbReference type="ARBA" id="ARBA00004887"/>
    </source>
</evidence>
<feature type="repeat" description="Lumazine-binding" evidence="11">
    <location>
        <begin position="1"/>
        <end position="99"/>
    </location>
</feature>
<dbReference type="InterPro" id="IPR001783">
    <property type="entry name" value="Lumazine-bd"/>
</dbReference>
<dbReference type="FunFam" id="2.40.30.20:FF:000004">
    <property type="entry name" value="Riboflavin synthase, alpha subunit"/>
    <property type="match status" value="1"/>
</dbReference>
<keyword evidence="9" id="KW-0677">Repeat</keyword>
<evidence type="ECO:0000256" key="10">
    <source>
        <dbReference type="NCBIfam" id="TIGR00187"/>
    </source>
</evidence>
<evidence type="ECO:0000256" key="5">
    <source>
        <dbReference type="ARBA" id="ARBA00012827"/>
    </source>
</evidence>
<evidence type="ECO:0000256" key="1">
    <source>
        <dbReference type="ARBA" id="ARBA00000968"/>
    </source>
</evidence>
<dbReference type="eggNOG" id="COG0307">
    <property type="taxonomic scope" value="Bacteria"/>
</dbReference>
<name>K2JT81_9PROT</name>
<evidence type="ECO:0000259" key="12">
    <source>
        <dbReference type="PROSITE" id="PS51177"/>
    </source>
</evidence>
<evidence type="ECO:0000313" key="13">
    <source>
        <dbReference type="EMBL" id="EKE77702.1"/>
    </source>
</evidence>
<comment type="catalytic activity">
    <reaction evidence="1">
        <text>2 6,7-dimethyl-8-(1-D-ribityl)lumazine + H(+) = 5-amino-6-(D-ribitylamino)uracil + riboflavin</text>
        <dbReference type="Rhea" id="RHEA:20772"/>
        <dbReference type="ChEBI" id="CHEBI:15378"/>
        <dbReference type="ChEBI" id="CHEBI:15934"/>
        <dbReference type="ChEBI" id="CHEBI:57986"/>
        <dbReference type="ChEBI" id="CHEBI:58201"/>
        <dbReference type="EC" id="2.5.1.9"/>
    </reaction>
</comment>
<dbReference type="EMBL" id="AMRL01000004">
    <property type="protein sequence ID" value="EKE77702.1"/>
    <property type="molecule type" value="Genomic_DNA"/>
</dbReference>
<feature type="domain" description="Lumazine-binding" evidence="12">
    <location>
        <begin position="1"/>
        <end position="99"/>
    </location>
</feature>
<organism evidence="13 14">
    <name type="scientific">Oceanibaculum indicum P24</name>
    <dbReference type="NCBI Taxonomy" id="1207063"/>
    <lineage>
        <taxon>Bacteria</taxon>
        <taxon>Pseudomonadati</taxon>
        <taxon>Pseudomonadota</taxon>
        <taxon>Alphaproteobacteria</taxon>
        <taxon>Rhodospirillales</taxon>
        <taxon>Oceanibaculaceae</taxon>
        <taxon>Oceanibaculum</taxon>
    </lineage>
</organism>
<dbReference type="PANTHER" id="PTHR21098:SF12">
    <property type="entry name" value="RIBOFLAVIN SYNTHASE"/>
    <property type="match status" value="1"/>
</dbReference>
<dbReference type="Gene3D" id="2.40.30.20">
    <property type="match status" value="2"/>
</dbReference>
<evidence type="ECO:0000256" key="6">
    <source>
        <dbReference type="ARBA" id="ARBA00013950"/>
    </source>
</evidence>
<dbReference type="GO" id="GO:0004746">
    <property type="term" value="F:riboflavin synthase activity"/>
    <property type="evidence" value="ECO:0007669"/>
    <property type="project" value="UniProtKB-UniRule"/>
</dbReference>
<evidence type="ECO:0000256" key="2">
    <source>
        <dbReference type="ARBA" id="ARBA00002803"/>
    </source>
</evidence>
<dbReference type="Proteomes" id="UP000006746">
    <property type="component" value="Unassembled WGS sequence"/>
</dbReference>
<dbReference type="PROSITE" id="PS51177">
    <property type="entry name" value="LUMAZINE_BIND"/>
    <property type="match status" value="2"/>
</dbReference>
<dbReference type="FunFam" id="2.40.30.20:FF:000003">
    <property type="entry name" value="Riboflavin synthase, alpha subunit"/>
    <property type="match status" value="1"/>
</dbReference>
<dbReference type="NCBIfam" id="NF006767">
    <property type="entry name" value="PRK09289.1"/>
    <property type="match status" value="1"/>
</dbReference>
<dbReference type="SUPFAM" id="SSF63380">
    <property type="entry name" value="Riboflavin synthase domain-like"/>
    <property type="match status" value="2"/>
</dbReference>
<dbReference type="InterPro" id="IPR017938">
    <property type="entry name" value="Riboflavin_synthase-like_b-brl"/>
</dbReference>
<dbReference type="NCBIfam" id="TIGR00187">
    <property type="entry name" value="ribE"/>
    <property type="match status" value="1"/>
</dbReference>
<dbReference type="Pfam" id="PF00677">
    <property type="entry name" value="Lum_binding"/>
    <property type="match status" value="2"/>
</dbReference>
<evidence type="ECO:0000313" key="14">
    <source>
        <dbReference type="Proteomes" id="UP000006746"/>
    </source>
</evidence>
<comment type="function">
    <text evidence="2">Catalyzes the dismutation of two molecules of 6,7-dimethyl-8-ribityllumazine, resulting in the formation of riboflavin and 5-amino-6-(D-ribitylamino)uracil.</text>
</comment>
<dbReference type="PIRSF" id="PIRSF000498">
    <property type="entry name" value="Riboflavin_syn_A"/>
    <property type="match status" value="1"/>
</dbReference>
<dbReference type="RefSeq" id="WP_008943619.1">
    <property type="nucleotide sequence ID" value="NZ_AMRL01000004.1"/>
</dbReference>
<evidence type="ECO:0000256" key="9">
    <source>
        <dbReference type="ARBA" id="ARBA00022737"/>
    </source>
</evidence>
<reference evidence="13 14" key="1">
    <citation type="journal article" date="2012" name="J. Bacteriol.">
        <title>Genome Sequence of Oceanibaculum indicum Type Strain P24.</title>
        <authorList>
            <person name="Lai Q."/>
            <person name="Shao Z."/>
        </authorList>
    </citation>
    <scope>NUCLEOTIDE SEQUENCE [LARGE SCALE GENOMIC DNA]</scope>
    <source>
        <strain evidence="13 14">P24</strain>
    </source>
</reference>
<dbReference type="GO" id="GO:0009231">
    <property type="term" value="P:riboflavin biosynthetic process"/>
    <property type="evidence" value="ECO:0007669"/>
    <property type="project" value="UniProtKB-KW"/>
</dbReference>
<keyword evidence="8" id="KW-0808">Transferase</keyword>
<dbReference type="PANTHER" id="PTHR21098">
    <property type="entry name" value="RIBOFLAVIN SYNTHASE ALPHA CHAIN"/>
    <property type="match status" value="1"/>
</dbReference>
<comment type="pathway">
    <text evidence="3">Cofactor biosynthesis; riboflavin biosynthesis; riboflavin from 2-hydroxy-3-oxobutyl phosphate and 5-amino-6-(D-ribitylamino)uracil: step 2/2.</text>
</comment>
<comment type="caution">
    <text evidence="13">The sequence shown here is derived from an EMBL/GenBank/DDBJ whole genome shotgun (WGS) entry which is preliminary data.</text>
</comment>
<gene>
    <name evidence="13" type="ORF">P24_05019</name>
</gene>
<keyword evidence="14" id="KW-1185">Reference proteome</keyword>
<sequence length="204" mass="21601">MFTGIVTDIGRVADLRVEGDTVLTIETAYAPDSIDLGASIACSGVCLTVTEKGQGEGGNWFRVAASAETLSKTTLAGWQVGTRINLERALRLGDELGGHLMLGHVDGIARLVSVTPEGDSHRLVVQAPADLARYVAPKGSVCLDGISLTVNAVEDRPDGTAHFGINIVGHTWTHTTLADRRPGDGLNMEIDVLARYVARLTARD</sequence>
<feature type="domain" description="Lumazine-binding" evidence="12">
    <location>
        <begin position="100"/>
        <end position="201"/>
    </location>
</feature>
<evidence type="ECO:0000256" key="7">
    <source>
        <dbReference type="ARBA" id="ARBA00022619"/>
    </source>
</evidence>
<evidence type="ECO:0000256" key="8">
    <source>
        <dbReference type="ARBA" id="ARBA00022679"/>
    </source>
</evidence>